<organism evidence="3 4">
    <name type="scientific">Bordetella genomosp. 13</name>
    <dbReference type="NCBI Taxonomy" id="463040"/>
    <lineage>
        <taxon>Bacteria</taxon>
        <taxon>Pseudomonadati</taxon>
        <taxon>Pseudomonadota</taxon>
        <taxon>Betaproteobacteria</taxon>
        <taxon>Burkholderiales</taxon>
        <taxon>Alcaligenaceae</taxon>
        <taxon>Bordetella</taxon>
    </lineage>
</organism>
<dbReference type="OrthoDB" id="9798539at2"/>
<evidence type="ECO:0000313" key="4">
    <source>
        <dbReference type="Proteomes" id="UP000194161"/>
    </source>
</evidence>
<protein>
    <recommendedName>
        <fullName evidence="2">Phytase-like domain-containing protein</fullName>
    </recommendedName>
</protein>
<dbReference type="Pfam" id="PF13449">
    <property type="entry name" value="Phytase-like"/>
    <property type="match status" value="1"/>
</dbReference>
<dbReference type="PANTHER" id="PTHR37957">
    <property type="entry name" value="BLR7070 PROTEIN"/>
    <property type="match status" value="1"/>
</dbReference>
<dbReference type="Proteomes" id="UP000194161">
    <property type="component" value="Chromosome"/>
</dbReference>
<evidence type="ECO:0000313" key="3">
    <source>
        <dbReference type="EMBL" id="ARP94538.1"/>
    </source>
</evidence>
<proteinExistence type="predicted"/>
<keyword evidence="4" id="KW-1185">Reference proteome</keyword>
<feature type="domain" description="Phytase-like" evidence="2">
    <location>
        <begin position="47"/>
        <end position="356"/>
    </location>
</feature>
<dbReference type="EMBL" id="CP021111">
    <property type="protein sequence ID" value="ARP94538.1"/>
    <property type="molecule type" value="Genomic_DNA"/>
</dbReference>
<feature type="chain" id="PRO_5012167684" description="Phytase-like domain-containing protein" evidence="1">
    <location>
        <begin position="20"/>
        <end position="371"/>
    </location>
</feature>
<feature type="signal peptide" evidence="1">
    <location>
        <begin position="1"/>
        <end position="19"/>
    </location>
</feature>
<reference evidence="3 4" key="1">
    <citation type="submission" date="2017-05" db="EMBL/GenBank/DDBJ databases">
        <title>Complete and WGS of Bordetella genogroups.</title>
        <authorList>
            <person name="Spilker T."/>
            <person name="LiPuma J."/>
        </authorList>
    </citation>
    <scope>NUCLEOTIDE SEQUENCE [LARGE SCALE GENOMIC DNA]</scope>
    <source>
        <strain evidence="3 4">AU7206</strain>
    </source>
</reference>
<dbReference type="InterPro" id="IPR027372">
    <property type="entry name" value="Phytase-like_dom"/>
</dbReference>
<dbReference type="KEGG" id="bgm:CAL15_09145"/>
<sequence>MAALLAVMLAAPFSYPAVAQSDAARALGSLRLIGTQSIPHAQAFQQTTVGGLSGIDYDPRTGQWLLISDDRSDHGPARWYTARLEYDGQRFAAVTLTGMTSVRQADGAPYSSRLRGGRVPDAETVRIDPLDGSVWYASEGDRVLTLDPVVRQTAKDGRLLGEVPTSPMFQVRLFGHQGPRNNLSYEGLTFAADGHSLWVAMEGPLVQDGEPPTPEAGALARFTQYDRGGNLLRQVAYPIDPIPATPGAGKHADNGVSEILALDATRLLVLERSAVQAADGRFANYVRLYVADLTQATDVASLASLADATIQPTTKRLVLDLNTLGLARLDNLEGLTWGPKLANGNDTLVLVSDDNFNPAQQTLLLAFEVLP</sequence>
<dbReference type="AlphaFoldDB" id="A0A1W6ZAX2"/>
<gene>
    <name evidence="3" type="ORF">CAL15_09145</name>
</gene>
<dbReference type="PANTHER" id="PTHR37957:SF1">
    <property type="entry name" value="PHYTASE-LIKE DOMAIN-CONTAINING PROTEIN"/>
    <property type="match status" value="1"/>
</dbReference>
<evidence type="ECO:0000259" key="2">
    <source>
        <dbReference type="Pfam" id="PF13449"/>
    </source>
</evidence>
<evidence type="ECO:0000256" key="1">
    <source>
        <dbReference type="SAM" id="SignalP"/>
    </source>
</evidence>
<name>A0A1W6ZAX2_9BORD</name>
<dbReference type="SUPFAM" id="SSF75011">
    <property type="entry name" value="3-carboxy-cis,cis-mucoante lactonizing enzyme"/>
    <property type="match status" value="1"/>
</dbReference>
<dbReference type="RefSeq" id="WP_086078307.1">
    <property type="nucleotide sequence ID" value="NZ_CP021111.1"/>
</dbReference>
<accession>A0A1W6ZAX2</accession>
<keyword evidence="1" id="KW-0732">Signal</keyword>